<gene>
    <name evidence="2" type="ORF">D0437_27615</name>
</gene>
<dbReference type="NCBIfam" id="NF040686">
    <property type="entry name" value="TcpD_dom"/>
    <property type="match status" value="1"/>
</dbReference>
<sequence>MWNSKWILGAGLPTLSGIVDWIRTEGGNAVTLVCIIMVIFYLFKQSWGKMIGFLVVAAFVFFAVGNTESALASFKTIIDKILGNG</sequence>
<dbReference type="Proteomes" id="UP000321735">
    <property type="component" value="Chromosome"/>
</dbReference>
<keyword evidence="1" id="KW-0812">Transmembrane</keyword>
<dbReference type="RefSeq" id="WP_208742621.1">
    <property type="nucleotide sequence ID" value="NZ_CP031778.1"/>
</dbReference>
<dbReference type="EMBL" id="CP031778">
    <property type="protein sequence ID" value="QDZ76613.1"/>
    <property type="molecule type" value="Genomic_DNA"/>
</dbReference>
<feature type="transmembrane region" description="Helical" evidence="1">
    <location>
        <begin position="50"/>
        <end position="67"/>
    </location>
</feature>
<keyword evidence="1" id="KW-1133">Transmembrane helix</keyword>
<keyword evidence="1" id="KW-0472">Membrane</keyword>
<accession>A0A9X7QMP5</accession>
<name>A0A9X7QMP5_BACCE</name>
<dbReference type="InterPro" id="IPR049746">
    <property type="entry name" value="TcpD-like_C"/>
</dbReference>
<proteinExistence type="predicted"/>
<protein>
    <submittedName>
        <fullName evidence="2">Uncharacterized protein</fullName>
    </submittedName>
</protein>
<reference evidence="2 3" key="1">
    <citation type="journal article" date="2019" name="Ecotoxicol. Environ. Saf.">
        <title>Microbial characterization of heavy metal resistant bacterial strains isolated from an electroplating wastewater treatment plant.</title>
        <authorList>
            <person name="Cai X."/>
            <person name="Zheng X."/>
            <person name="Zhang D."/>
            <person name="Iqbal W."/>
            <person name="Liu C."/>
            <person name="Yang B."/>
            <person name="Zhao X."/>
            <person name="Lu X."/>
            <person name="Mao Y."/>
        </authorList>
    </citation>
    <scope>NUCLEOTIDE SEQUENCE [LARGE SCALE GENOMIC DNA]</scope>
    <source>
        <strain evidence="2 3">Co1-1</strain>
    </source>
</reference>
<evidence type="ECO:0000313" key="2">
    <source>
        <dbReference type="EMBL" id="QDZ76613.1"/>
    </source>
</evidence>
<evidence type="ECO:0000256" key="1">
    <source>
        <dbReference type="SAM" id="Phobius"/>
    </source>
</evidence>
<dbReference type="AlphaFoldDB" id="A0A9X7QMP5"/>
<evidence type="ECO:0000313" key="3">
    <source>
        <dbReference type="Proteomes" id="UP000321735"/>
    </source>
</evidence>
<organism evidence="2 3">
    <name type="scientific">Bacillus cereus</name>
    <dbReference type="NCBI Taxonomy" id="1396"/>
    <lineage>
        <taxon>Bacteria</taxon>
        <taxon>Bacillati</taxon>
        <taxon>Bacillota</taxon>
        <taxon>Bacilli</taxon>
        <taxon>Bacillales</taxon>
        <taxon>Bacillaceae</taxon>
        <taxon>Bacillus</taxon>
        <taxon>Bacillus cereus group</taxon>
    </lineage>
</organism>
<feature type="transmembrane region" description="Helical" evidence="1">
    <location>
        <begin position="26"/>
        <end position="43"/>
    </location>
</feature>